<name>W9KK20_FUSOX</name>
<protein>
    <submittedName>
        <fullName evidence="1">Uncharacterized protein</fullName>
    </submittedName>
</protein>
<gene>
    <name evidence="1" type="ORF">FOZG_05381</name>
</gene>
<dbReference type="VEuPathDB" id="FungiDB:FOZG_05381"/>
<dbReference type="EMBL" id="JH717898">
    <property type="protein sequence ID" value="EWZ44762.1"/>
    <property type="molecule type" value="Genomic_DNA"/>
</dbReference>
<reference evidence="1" key="1">
    <citation type="submission" date="2011-06" db="EMBL/GenBank/DDBJ databases">
        <title>The Genome Sequence of Fusarium oxysporum Fo47.</title>
        <authorList>
            <consortium name="The Broad Institute Genome Sequencing Platform"/>
            <person name="Ma L.-J."/>
            <person name="Gale L.R."/>
            <person name="Schwartz D.C."/>
            <person name="Zhou S."/>
            <person name="Corby-Kistler H."/>
            <person name="Young S.K."/>
            <person name="Zeng Q."/>
            <person name="Gargeya S."/>
            <person name="Fitzgerald M."/>
            <person name="Haas B."/>
            <person name="Abouelleil A."/>
            <person name="Alvarado L."/>
            <person name="Arachchi H.M."/>
            <person name="Berlin A."/>
            <person name="Brown A."/>
            <person name="Chapman S.B."/>
            <person name="Chen Z."/>
            <person name="Dunbar C."/>
            <person name="Freedman E."/>
            <person name="Gearin G."/>
            <person name="Gellesch M."/>
            <person name="Goldberg J."/>
            <person name="Griggs A."/>
            <person name="Gujja S."/>
            <person name="Heiman D."/>
            <person name="Howarth C."/>
            <person name="Larson L."/>
            <person name="Lui A."/>
            <person name="MacDonald P.J.P."/>
            <person name="Mehta T."/>
            <person name="Montmayeur A."/>
            <person name="Murphy C."/>
            <person name="Neiman D."/>
            <person name="Pearson M."/>
            <person name="Priest M."/>
            <person name="Roberts A."/>
            <person name="Saif S."/>
            <person name="Shea T."/>
            <person name="Shenoy N."/>
            <person name="Sisk P."/>
            <person name="Stolte C."/>
            <person name="Sykes S."/>
            <person name="Wortman J."/>
            <person name="Nusbaum C."/>
            <person name="Birren B."/>
        </authorList>
    </citation>
    <scope>NUCLEOTIDE SEQUENCE [LARGE SCALE GENOMIC DNA]</scope>
    <source>
        <strain evidence="1">Fo47</strain>
    </source>
</reference>
<reference evidence="1" key="2">
    <citation type="submission" date="2012-06" db="EMBL/GenBank/DDBJ databases">
        <title>Annotation of the Genome Sequence of Fusarium oxysporum Fo47.</title>
        <authorList>
            <consortium name="The Broad Institute Genomics Platform"/>
            <person name="Ma L.-J."/>
            <person name="Corby-Kistler H."/>
            <person name="Broz K."/>
            <person name="Gale L.R."/>
            <person name="Jonkers W."/>
            <person name="O'Donnell K."/>
            <person name="Ploetz R."/>
            <person name="Steinberg C."/>
            <person name="Schwartz D.C."/>
            <person name="VanEtten H."/>
            <person name="Zhou S."/>
            <person name="Young S.K."/>
            <person name="Zeng Q."/>
            <person name="Gargeya S."/>
            <person name="Fitzgerald M."/>
            <person name="Abouelleil A."/>
            <person name="Alvarado L."/>
            <person name="Chapman S.B."/>
            <person name="Gainer-Dewar J."/>
            <person name="Goldberg J."/>
            <person name="Griggs A."/>
            <person name="Gujja S."/>
            <person name="Hansen M."/>
            <person name="Howarth C."/>
            <person name="Imamovic A."/>
            <person name="Ireland A."/>
            <person name="Larimer J."/>
            <person name="McCowan C."/>
            <person name="Murphy C."/>
            <person name="Pearson M."/>
            <person name="Poon T.W."/>
            <person name="Priest M."/>
            <person name="Roberts A."/>
            <person name="Saif S."/>
            <person name="Shea T."/>
            <person name="Sykes S."/>
            <person name="Wortman J."/>
            <person name="Nusbaum C."/>
            <person name="Birren B."/>
        </authorList>
    </citation>
    <scope>NUCLEOTIDE SEQUENCE</scope>
    <source>
        <strain evidence="1">Fo47</strain>
    </source>
</reference>
<dbReference type="AlphaFoldDB" id="W9KK20"/>
<dbReference type="Proteomes" id="UP000030766">
    <property type="component" value="Unassembled WGS sequence"/>
</dbReference>
<accession>W9KK20</accession>
<sequence>MSLLRYGKVLLTAVQGCGHLKLEISPYKSMANQERFSSH</sequence>
<proteinExistence type="predicted"/>
<organism evidence="1">
    <name type="scientific">Fusarium oxysporum Fo47</name>
    <dbReference type="NCBI Taxonomy" id="660027"/>
    <lineage>
        <taxon>Eukaryota</taxon>
        <taxon>Fungi</taxon>
        <taxon>Dikarya</taxon>
        <taxon>Ascomycota</taxon>
        <taxon>Pezizomycotina</taxon>
        <taxon>Sordariomycetes</taxon>
        <taxon>Hypocreomycetidae</taxon>
        <taxon>Hypocreales</taxon>
        <taxon>Nectriaceae</taxon>
        <taxon>Fusarium</taxon>
        <taxon>Fusarium oxysporum species complex</taxon>
    </lineage>
</organism>
<dbReference type="HOGENOM" id="CLU_3320056_0_0_1"/>
<evidence type="ECO:0000313" key="1">
    <source>
        <dbReference type="EMBL" id="EWZ44762.1"/>
    </source>
</evidence>